<protein>
    <submittedName>
        <fullName evidence="5">SDR family oxidoreductase</fullName>
    </submittedName>
</protein>
<dbReference type="InterPro" id="IPR057326">
    <property type="entry name" value="KR_dom"/>
</dbReference>
<accession>A0A939C3E3</accession>
<sequence>MVVPAPAVPSSAAPTRAAVPARTAVPTALVTGATSGIGAAFCRRLAATGHDLVLVARDADRLAERRTELLAAGARTVEVLPADLADPAGRERVAARLTDPDRPIALLVNNAGLALGSSFADASAAELDHQLAVNVTTVLHLTHAALPAMIARGSGGVINVASIAGLLPGRGSTYSADKAWVVSFSEGIAMSLRGTGVHVQALCPGFVRTEFHQRAGIDMATTPGWMYVDVDHLVATSLADLAAGRALSIPGALYRSLAVAARLAPRSLVRRIAARVKSANRT</sequence>
<dbReference type="EMBL" id="JAERWL010000011">
    <property type="protein sequence ID" value="MBM9477540.1"/>
    <property type="molecule type" value="Genomic_DNA"/>
</dbReference>
<dbReference type="PANTHER" id="PTHR42901:SF1">
    <property type="entry name" value="ALCOHOL DEHYDROGENASE"/>
    <property type="match status" value="1"/>
</dbReference>
<dbReference type="AlphaFoldDB" id="A0A939C3E3"/>
<dbReference type="Gene3D" id="3.40.50.720">
    <property type="entry name" value="NAD(P)-binding Rossmann-like Domain"/>
    <property type="match status" value="1"/>
</dbReference>
<dbReference type="InterPro" id="IPR036291">
    <property type="entry name" value="NAD(P)-bd_dom_sf"/>
</dbReference>
<evidence type="ECO:0000256" key="1">
    <source>
        <dbReference type="ARBA" id="ARBA00006484"/>
    </source>
</evidence>
<dbReference type="PRINTS" id="PR00081">
    <property type="entry name" value="GDHRDH"/>
</dbReference>
<dbReference type="PIRSF" id="PIRSF000126">
    <property type="entry name" value="11-beta-HSD1"/>
    <property type="match status" value="1"/>
</dbReference>
<dbReference type="RefSeq" id="WP_205257665.1">
    <property type="nucleotide sequence ID" value="NZ_BAAAPV010000005.1"/>
</dbReference>
<reference evidence="5" key="1">
    <citation type="submission" date="2021-01" db="EMBL/GenBank/DDBJ databases">
        <title>KCTC 19127 draft genome.</title>
        <authorList>
            <person name="An D."/>
        </authorList>
    </citation>
    <scope>NUCLEOTIDE SEQUENCE</scope>
    <source>
        <strain evidence="5">KCTC 19127</strain>
    </source>
</reference>
<dbReference type="InterPro" id="IPR002347">
    <property type="entry name" value="SDR_fam"/>
</dbReference>
<comment type="similarity">
    <text evidence="1 3">Belongs to the short-chain dehydrogenases/reductases (SDR) family.</text>
</comment>
<dbReference type="SMART" id="SM00822">
    <property type="entry name" value="PKS_KR"/>
    <property type="match status" value="1"/>
</dbReference>
<dbReference type="PRINTS" id="PR00080">
    <property type="entry name" value="SDRFAMILY"/>
</dbReference>
<gene>
    <name evidence="5" type="ORF">JL107_13905</name>
</gene>
<keyword evidence="2" id="KW-0560">Oxidoreductase</keyword>
<evidence type="ECO:0000256" key="2">
    <source>
        <dbReference type="ARBA" id="ARBA00023002"/>
    </source>
</evidence>
<dbReference type="Proteomes" id="UP000663801">
    <property type="component" value="Unassembled WGS sequence"/>
</dbReference>
<dbReference type="GO" id="GO:0016491">
    <property type="term" value="F:oxidoreductase activity"/>
    <property type="evidence" value="ECO:0007669"/>
    <property type="project" value="UniProtKB-KW"/>
</dbReference>
<dbReference type="SUPFAM" id="SSF51735">
    <property type="entry name" value="NAD(P)-binding Rossmann-fold domains"/>
    <property type="match status" value="1"/>
</dbReference>
<evidence type="ECO:0000313" key="5">
    <source>
        <dbReference type="EMBL" id="MBM9477540.1"/>
    </source>
</evidence>
<name>A0A939C3E3_9ACTN</name>
<evidence type="ECO:0000256" key="3">
    <source>
        <dbReference type="RuleBase" id="RU000363"/>
    </source>
</evidence>
<evidence type="ECO:0000313" key="6">
    <source>
        <dbReference type="Proteomes" id="UP000663801"/>
    </source>
</evidence>
<evidence type="ECO:0000259" key="4">
    <source>
        <dbReference type="SMART" id="SM00822"/>
    </source>
</evidence>
<dbReference type="Pfam" id="PF00106">
    <property type="entry name" value="adh_short"/>
    <property type="match status" value="1"/>
</dbReference>
<proteinExistence type="inferred from homology"/>
<keyword evidence="6" id="KW-1185">Reference proteome</keyword>
<organism evidence="5 6">
    <name type="scientific">Nakamurella flavida</name>
    <dbReference type="NCBI Taxonomy" id="363630"/>
    <lineage>
        <taxon>Bacteria</taxon>
        <taxon>Bacillati</taxon>
        <taxon>Actinomycetota</taxon>
        <taxon>Actinomycetes</taxon>
        <taxon>Nakamurellales</taxon>
        <taxon>Nakamurellaceae</taxon>
        <taxon>Nakamurella</taxon>
    </lineage>
</organism>
<dbReference type="CDD" id="cd05233">
    <property type="entry name" value="SDR_c"/>
    <property type="match status" value="1"/>
</dbReference>
<dbReference type="PANTHER" id="PTHR42901">
    <property type="entry name" value="ALCOHOL DEHYDROGENASE"/>
    <property type="match status" value="1"/>
</dbReference>
<comment type="caution">
    <text evidence="5">The sequence shown here is derived from an EMBL/GenBank/DDBJ whole genome shotgun (WGS) entry which is preliminary data.</text>
</comment>
<feature type="domain" description="Ketoreductase" evidence="4">
    <location>
        <begin position="26"/>
        <end position="210"/>
    </location>
</feature>